<dbReference type="Gene3D" id="2.40.50.40">
    <property type="match status" value="1"/>
</dbReference>
<evidence type="ECO:0000313" key="5">
    <source>
        <dbReference type="EMBL" id="KAJ6438502.1"/>
    </source>
</evidence>
<evidence type="ECO:0000256" key="2">
    <source>
        <dbReference type="SAM" id="Coils"/>
    </source>
</evidence>
<feature type="region of interest" description="Disordered" evidence="3">
    <location>
        <begin position="1"/>
        <end position="29"/>
    </location>
</feature>
<dbReference type="InterPro" id="IPR000953">
    <property type="entry name" value="Chromo/chromo_shadow_dom"/>
</dbReference>
<evidence type="ECO:0000259" key="4">
    <source>
        <dbReference type="PROSITE" id="PS50013"/>
    </source>
</evidence>
<accession>A0AB34FHD1</accession>
<evidence type="ECO:0000256" key="1">
    <source>
        <dbReference type="ARBA" id="ARBA00011353"/>
    </source>
</evidence>
<evidence type="ECO:0000313" key="6">
    <source>
        <dbReference type="Proteomes" id="UP001163105"/>
    </source>
</evidence>
<gene>
    <name evidence="5" type="ORF">O9K51_09095</name>
</gene>
<reference evidence="5" key="1">
    <citation type="submission" date="2023-01" db="EMBL/GenBank/DDBJ databases">
        <title>The growth and conidiation of Purpureocillium lavendulum are regulated by nitrogen source and histone H3K14 acetylation.</title>
        <authorList>
            <person name="Tang P."/>
            <person name="Han J."/>
            <person name="Zhang C."/>
            <person name="Tang P."/>
            <person name="Qi F."/>
            <person name="Zhang K."/>
            <person name="Liang L."/>
        </authorList>
    </citation>
    <scope>NUCLEOTIDE SEQUENCE</scope>
    <source>
        <strain evidence="5">YMF1.00683</strain>
    </source>
</reference>
<feature type="compositionally biased region" description="Polar residues" evidence="3">
    <location>
        <begin position="164"/>
        <end position="182"/>
    </location>
</feature>
<feature type="compositionally biased region" description="Polar residues" evidence="3">
    <location>
        <begin position="347"/>
        <end position="356"/>
    </location>
</feature>
<dbReference type="EMBL" id="JAQHRD010000008">
    <property type="protein sequence ID" value="KAJ6438502.1"/>
    <property type="molecule type" value="Genomic_DNA"/>
</dbReference>
<feature type="region of interest" description="Disordered" evidence="3">
    <location>
        <begin position="536"/>
        <end position="561"/>
    </location>
</feature>
<feature type="compositionally biased region" description="Polar residues" evidence="3">
    <location>
        <begin position="133"/>
        <end position="145"/>
    </location>
</feature>
<organism evidence="5 6">
    <name type="scientific">Purpureocillium lavendulum</name>
    <dbReference type="NCBI Taxonomy" id="1247861"/>
    <lineage>
        <taxon>Eukaryota</taxon>
        <taxon>Fungi</taxon>
        <taxon>Dikarya</taxon>
        <taxon>Ascomycota</taxon>
        <taxon>Pezizomycotina</taxon>
        <taxon>Sordariomycetes</taxon>
        <taxon>Hypocreomycetidae</taxon>
        <taxon>Hypocreales</taxon>
        <taxon>Ophiocordycipitaceae</taxon>
        <taxon>Purpureocillium</taxon>
    </lineage>
</organism>
<name>A0AB34FHD1_9HYPO</name>
<dbReference type="GO" id="GO:0006338">
    <property type="term" value="P:chromatin remodeling"/>
    <property type="evidence" value="ECO:0007669"/>
    <property type="project" value="UniProtKB-ARBA"/>
</dbReference>
<feature type="compositionally biased region" description="Polar residues" evidence="3">
    <location>
        <begin position="369"/>
        <end position="390"/>
    </location>
</feature>
<evidence type="ECO:0000256" key="3">
    <source>
        <dbReference type="SAM" id="MobiDB-lite"/>
    </source>
</evidence>
<keyword evidence="2" id="KW-0175">Coiled coil</keyword>
<feature type="region of interest" description="Disordered" evidence="3">
    <location>
        <begin position="208"/>
        <end position="522"/>
    </location>
</feature>
<feature type="compositionally biased region" description="Polar residues" evidence="3">
    <location>
        <begin position="607"/>
        <end position="617"/>
    </location>
</feature>
<dbReference type="InterPro" id="IPR016197">
    <property type="entry name" value="Chromo-like_dom_sf"/>
</dbReference>
<feature type="compositionally biased region" description="Basic and acidic residues" evidence="3">
    <location>
        <begin position="460"/>
        <end position="481"/>
    </location>
</feature>
<keyword evidence="6" id="KW-1185">Reference proteome</keyword>
<feature type="compositionally biased region" description="Low complexity" evidence="3">
    <location>
        <begin position="511"/>
        <end position="522"/>
    </location>
</feature>
<feature type="compositionally biased region" description="Polar residues" evidence="3">
    <location>
        <begin position="290"/>
        <end position="336"/>
    </location>
</feature>
<feature type="compositionally biased region" description="Polar residues" evidence="3">
    <location>
        <begin position="248"/>
        <end position="265"/>
    </location>
</feature>
<feature type="compositionally biased region" description="Polar residues" evidence="3">
    <location>
        <begin position="220"/>
        <end position="236"/>
    </location>
</feature>
<comment type="subunit">
    <text evidence="1">Component of the NuA4 histone acetyltransferase complex.</text>
</comment>
<feature type="compositionally biased region" description="Basic and acidic residues" evidence="3">
    <location>
        <begin position="950"/>
        <end position="959"/>
    </location>
</feature>
<sequence length="1276" mass="140062">MPRPRRKAPAGRKTRSKKQQQQQQQVASANDWFTIRGILDERETKAGQVEYLVDWDDHPETGEKYEPTWSDAVTELALDEWTKRKQLLREKEAEEKKLLAEEHPLPSEDERETPLPSAEREGSQDSQPPRPSNWRTLKRVTSASTRPRSSSGDPSDRPRKIQRTAYSLTPSEEPPSITSRASVASYESFASPELDVRRAQASTFYVALGPKDPSFDREYQTQTAPNTQNSGGSSQPLAELEAEDERQAINSQISARTVPDSQDPSGESWLADSNVAAASQALPSVRGALGSNSPRPSNTSEIPSRQPETQFSSAENHNSATIDSNPQPNSPKTTAVSAPHVSHEPGTGSQDSSVFLTQPPVRNFDVGESSLQSLQSPKAQSSSHSAVQETPTHESSHIPVVDNRPAVDAQVVLQNDFGSEEDPLNTRSTRQSEADPSEAGSLSEALLESISHAFSAGQTTRKEGTMEGEGSERQRTAEDLSHLVNLDHGTPEPEHTTGMPPPEHPPESAVDSPLLSSSDPQQPSAIDMLHRMVDEAFSTPSHPPSATHILDEPQHHQQSTISPADISKHTELEGTALPFMPSLTTHEPPSSNLFEAASSEIPPQMGQIASGQASSRSTESDVGPQDPKHIITLPFQASLRPLYDDTLLEYKQEVTEFGGIFNSEIYVPPNEALVGKIDELLGRLFSICDYPQDAVGTVLESLPPAQLAKFTCDANAKFNFLFELLQGLQKDVNVLVVARSIELLRLLHALTQALDVECVCDALGVTDRHSASAARVRLALSDEEVDAFSFEVVVGFDHTFGSSPASRRLEADEDKRVKGPLVLILVTTHSIEHIDLHVPSDLGSLERKNALLAAIVHARKLVSDPDRGYPEPHELAGLFIQYLNGDVDGVIWEPIPIPDDILDIYLTSQGRSQMPPTATLDDNGRKRKLDEPEDDDDEPKRMRVGPSKEPAVKDDELPLPDEVRDLLDSVDPSSTAIGSTQVRVQVSLAVLQAIAEQRAELERQVTANNVEEATTVLIKGLSQRIKEYERTSSKIYDDHRQALGDRTEFEKQKLKAEAALQAATAAAQKESDKARSHIESLEATIARLTTDGAGEDSPLAVSERQLKEAQGKIHTLEKRLENAQNDASYARDLYQQASAAASELRSENSRLLEQNAALDKSRTETLEYVHRVQTDNESRELLGQLGQIKQQLRERERELDGLRDDVRQMKNGRRETRQSSVPRSPRMGIMSPRPGRVYGGSASRGTSPAAAGVDGPGAQYMSVQQQGNGRWNHLRD</sequence>
<dbReference type="SUPFAM" id="SSF54160">
    <property type="entry name" value="Chromo domain-like"/>
    <property type="match status" value="1"/>
</dbReference>
<feature type="coiled-coil region" evidence="2">
    <location>
        <begin position="1046"/>
        <end position="1161"/>
    </location>
</feature>
<feature type="compositionally biased region" description="Basic and acidic residues" evidence="3">
    <location>
        <begin position="94"/>
        <end position="108"/>
    </location>
</feature>
<dbReference type="Gene3D" id="3.40.50.12360">
    <property type="match status" value="1"/>
</dbReference>
<dbReference type="Proteomes" id="UP001163105">
    <property type="component" value="Unassembled WGS sequence"/>
</dbReference>
<dbReference type="PROSITE" id="PS50013">
    <property type="entry name" value="CHROMO_2"/>
    <property type="match status" value="1"/>
</dbReference>
<feature type="compositionally biased region" description="Basic residues" evidence="3">
    <location>
        <begin position="1"/>
        <end position="18"/>
    </location>
</feature>
<feature type="domain" description="Chromo" evidence="4">
    <location>
        <begin position="33"/>
        <end position="70"/>
    </location>
</feature>
<feature type="region of interest" description="Disordered" evidence="3">
    <location>
        <begin position="912"/>
        <end position="959"/>
    </location>
</feature>
<protein>
    <submittedName>
        <fullName evidence="5">Decaprenyl-diphosphate synthase subunit 1</fullName>
    </submittedName>
</protein>
<dbReference type="InterPro" id="IPR038609">
    <property type="entry name" value="HDA1_su2/3_sf"/>
</dbReference>
<feature type="compositionally biased region" description="Basic and acidic residues" evidence="3">
    <location>
        <begin position="1199"/>
        <end position="1217"/>
    </location>
</feature>
<feature type="region of interest" description="Disordered" evidence="3">
    <location>
        <begin position="1199"/>
        <end position="1276"/>
    </location>
</feature>
<dbReference type="AlphaFoldDB" id="A0AB34FHD1"/>
<comment type="caution">
    <text evidence="5">The sequence shown here is derived from an EMBL/GenBank/DDBJ whole genome shotgun (WGS) entry which is preliminary data.</text>
</comment>
<proteinExistence type="predicted"/>
<feature type="region of interest" description="Disordered" evidence="3">
    <location>
        <begin position="604"/>
        <end position="626"/>
    </location>
</feature>
<feature type="region of interest" description="Disordered" evidence="3">
    <location>
        <begin position="94"/>
        <end position="182"/>
    </location>
</feature>